<feature type="transmembrane region" description="Helical" evidence="7">
    <location>
        <begin position="87"/>
        <end position="111"/>
    </location>
</feature>
<evidence type="ECO:0000313" key="9">
    <source>
        <dbReference type="EMBL" id="SDB35381.1"/>
    </source>
</evidence>
<evidence type="ECO:0000259" key="8">
    <source>
        <dbReference type="PROSITE" id="PS50928"/>
    </source>
</evidence>
<dbReference type="SUPFAM" id="SSF161098">
    <property type="entry name" value="MetI-like"/>
    <property type="match status" value="1"/>
</dbReference>
<dbReference type="PANTHER" id="PTHR43005:SF1">
    <property type="entry name" value="SPERMIDINE_PUTRESCINE TRANSPORT SYSTEM PERMEASE PROTEIN"/>
    <property type="match status" value="1"/>
</dbReference>
<keyword evidence="4 7" id="KW-0812">Transmembrane</keyword>
<evidence type="ECO:0000256" key="2">
    <source>
        <dbReference type="ARBA" id="ARBA00022448"/>
    </source>
</evidence>
<evidence type="ECO:0000313" key="10">
    <source>
        <dbReference type="Proteomes" id="UP000199071"/>
    </source>
</evidence>
<dbReference type="CDD" id="cd06261">
    <property type="entry name" value="TM_PBP2"/>
    <property type="match status" value="1"/>
</dbReference>
<keyword evidence="3" id="KW-1003">Cell membrane</keyword>
<dbReference type="STRING" id="665467.SAMN02982931_02641"/>
<comment type="subcellular location">
    <subcellularLocation>
        <location evidence="1 7">Cell membrane</location>
        <topology evidence="1 7">Multi-pass membrane protein</topology>
    </subcellularLocation>
</comment>
<dbReference type="InterPro" id="IPR035906">
    <property type="entry name" value="MetI-like_sf"/>
</dbReference>
<dbReference type="SUPFAM" id="SSF160964">
    <property type="entry name" value="MalF N-terminal region-like"/>
    <property type="match status" value="1"/>
</dbReference>
<dbReference type="InterPro" id="IPR000515">
    <property type="entry name" value="MetI-like"/>
</dbReference>
<accession>A0A1G6CR65</accession>
<gene>
    <name evidence="9" type="ORF">SAMN02982931_02641</name>
</gene>
<dbReference type="Proteomes" id="UP000199071">
    <property type="component" value="Unassembled WGS sequence"/>
</dbReference>
<feature type="transmembrane region" description="Helical" evidence="7">
    <location>
        <begin position="191"/>
        <end position="209"/>
    </location>
</feature>
<comment type="similarity">
    <text evidence="7">Belongs to the binding-protein-dependent transport system permease family.</text>
</comment>
<dbReference type="PROSITE" id="PS50928">
    <property type="entry name" value="ABC_TM1"/>
    <property type="match status" value="1"/>
</dbReference>
<protein>
    <submittedName>
        <fullName evidence="9">Multiple sugar transport system permease protein</fullName>
    </submittedName>
</protein>
<keyword evidence="5 7" id="KW-1133">Transmembrane helix</keyword>
<reference evidence="9 10" key="1">
    <citation type="submission" date="2016-10" db="EMBL/GenBank/DDBJ databases">
        <authorList>
            <person name="de Groot N.N."/>
        </authorList>
    </citation>
    <scope>NUCLEOTIDE SEQUENCE [LARGE SCALE GENOMIC DNA]</scope>
    <source>
        <strain evidence="9 10">ATCC 35022</strain>
    </source>
</reference>
<keyword evidence="9" id="KW-0762">Sugar transport</keyword>
<feature type="transmembrane region" description="Helical" evidence="7">
    <location>
        <begin position="30"/>
        <end position="51"/>
    </location>
</feature>
<dbReference type="PANTHER" id="PTHR43005">
    <property type="entry name" value="BLR7065 PROTEIN"/>
    <property type="match status" value="1"/>
</dbReference>
<keyword evidence="2 7" id="KW-0813">Transport</keyword>
<dbReference type="RefSeq" id="WP_090876911.1">
    <property type="nucleotide sequence ID" value="NZ_FMXQ01000005.1"/>
</dbReference>
<dbReference type="GO" id="GO:0055085">
    <property type="term" value="P:transmembrane transport"/>
    <property type="evidence" value="ECO:0007669"/>
    <property type="project" value="InterPro"/>
</dbReference>
<name>A0A1G6CR65_9HYPH</name>
<feature type="domain" description="ABC transmembrane type-1" evidence="8">
    <location>
        <begin position="89"/>
        <end position="303"/>
    </location>
</feature>
<dbReference type="GO" id="GO:0005886">
    <property type="term" value="C:plasma membrane"/>
    <property type="evidence" value="ECO:0007669"/>
    <property type="project" value="UniProtKB-SubCell"/>
</dbReference>
<evidence type="ECO:0000256" key="1">
    <source>
        <dbReference type="ARBA" id="ARBA00004651"/>
    </source>
</evidence>
<dbReference type="Pfam" id="PF00528">
    <property type="entry name" value="BPD_transp_1"/>
    <property type="match status" value="1"/>
</dbReference>
<evidence type="ECO:0000256" key="3">
    <source>
        <dbReference type="ARBA" id="ARBA00022475"/>
    </source>
</evidence>
<dbReference type="OrthoDB" id="9785347at2"/>
<dbReference type="EMBL" id="FMXQ01000005">
    <property type="protein sequence ID" value="SDB35381.1"/>
    <property type="molecule type" value="Genomic_DNA"/>
</dbReference>
<evidence type="ECO:0000256" key="4">
    <source>
        <dbReference type="ARBA" id="ARBA00022692"/>
    </source>
</evidence>
<evidence type="ECO:0000256" key="5">
    <source>
        <dbReference type="ARBA" id="ARBA00022989"/>
    </source>
</evidence>
<organism evidence="9 10">
    <name type="scientific">Bauldia litoralis</name>
    <dbReference type="NCBI Taxonomy" id="665467"/>
    <lineage>
        <taxon>Bacteria</taxon>
        <taxon>Pseudomonadati</taxon>
        <taxon>Pseudomonadota</taxon>
        <taxon>Alphaproteobacteria</taxon>
        <taxon>Hyphomicrobiales</taxon>
        <taxon>Kaistiaceae</taxon>
        <taxon>Bauldia</taxon>
    </lineage>
</organism>
<evidence type="ECO:0000256" key="6">
    <source>
        <dbReference type="ARBA" id="ARBA00023136"/>
    </source>
</evidence>
<proteinExistence type="inferred from homology"/>
<feature type="transmembrane region" description="Helical" evidence="7">
    <location>
        <begin position="285"/>
        <end position="304"/>
    </location>
</feature>
<keyword evidence="6 7" id="KW-0472">Membrane</keyword>
<feature type="transmembrane region" description="Helical" evidence="7">
    <location>
        <begin position="123"/>
        <end position="147"/>
    </location>
</feature>
<keyword evidence="10" id="KW-1185">Reference proteome</keyword>
<evidence type="ECO:0000256" key="7">
    <source>
        <dbReference type="RuleBase" id="RU363032"/>
    </source>
</evidence>
<dbReference type="Gene3D" id="1.10.3720.10">
    <property type="entry name" value="MetI-like"/>
    <property type="match status" value="1"/>
</dbReference>
<sequence>MSETNVIRRLEAAGLPPQLSRFGEWADRHFKWVLVAPAVLLILALSIYPLVYSLVVSFINFDFQVPGHAFVGFKNFERVIADPVARWSLVLTAFLSFSSVAIEFILGFAVAMTMMRSFPGRGLIMSILIVPLFISPVIVGQTFTLLLQRPFGPTNYVLSALLGNEVTISWLTESPYIYFSLILADVWQWTPFMFVILLAGLTAIPPNLYEAAELDGVGPWQVFWSITVPHLGPMILLAITFRLLDAIRLFDTIFIMTGGGPGTSTYTASYYLYTIGFTQFHLSQATAGSWLFLIFTALVVVFLVRRLLKAETN</sequence>
<dbReference type="AlphaFoldDB" id="A0A1G6CR65"/>
<feature type="transmembrane region" description="Helical" evidence="7">
    <location>
        <begin position="221"/>
        <end position="241"/>
    </location>
</feature>